<feature type="domain" description="CheW-like" evidence="1">
    <location>
        <begin position="13"/>
        <end position="157"/>
    </location>
</feature>
<gene>
    <name evidence="2" type="ORF">ABUE30_05955</name>
</gene>
<dbReference type="Gene3D" id="2.40.50.180">
    <property type="entry name" value="CheA-289, Domain 4"/>
    <property type="match status" value="1"/>
</dbReference>
<dbReference type="Gene3D" id="2.30.30.40">
    <property type="entry name" value="SH3 Domains"/>
    <property type="match status" value="1"/>
</dbReference>
<dbReference type="PANTHER" id="PTHR22617:SF41">
    <property type="entry name" value="CHEMOTAXIS SIGNAL TRANSDUCTION SYSTEM ADAPTOR PROTEIN CHEW"/>
    <property type="match status" value="1"/>
</dbReference>
<comment type="caution">
    <text evidence="2">The sequence shown here is derived from an EMBL/GenBank/DDBJ whole genome shotgun (WGS) entry which is preliminary data.</text>
</comment>
<reference evidence="2 3" key="1">
    <citation type="journal article" date="2013" name="Int. J. Syst. Evol. Microbiol.">
        <title>Celerinatantimonas yamalensis sp. nov., a cold-adapted diazotrophic bacterium from a cold permafrost brine.</title>
        <authorList>
            <person name="Shcherbakova V."/>
            <person name="Chuvilskaya N."/>
            <person name="Rivkina E."/>
            <person name="Demidov N."/>
            <person name="Uchaeva V."/>
            <person name="Suetin S."/>
            <person name="Suzina N."/>
            <person name="Gilichinsky D."/>
        </authorList>
    </citation>
    <scope>NUCLEOTIDE SEQUENCE [LARGE SCALE GENOMIC DNA]</scope>
    <source>
        <strain evidence="2 3">C7</strain>
    </source>
</reference>
<dbReference type="PANTHER" id="PTHR22617">
    <property type="entry name" value="CHEMOTAXIS SENSOR HISTIDINE KINASE-RELATED"/>
    <property type="match status" value="1"/>
</dbReference>
<name>A0ABW9G5S3_9GAMM</name>
<dbReference type="SUPFAM" id="SSF50341">
    <property type="entry name" value="CheW-like"/>
    <property type="match status" value="1"/>
</dbReference>
<proteinExistence type="predicted"/>
<evidence type="ECO:0000313" key="3">
    <source>
        <dbReference type="Proteomes" id="UP001629953"/>
    </source>
</evidence>
<accession>A0ABW9G5S3</accession>
<evidence type="ECO:0000259" key="1">
    <source>
        <dbReference type="PROSITE" id="PS50851"/>
    </source>
</evidence>
<dbReference type="SMART" id="SM00260">
    <property type="entry name" value="CheW"/>
    <property type="match status" value="1"/>
</dbReference>
<organism evidence="2 3">
    <name type="scientific">Celerinatantimonas yamalensis</name>
    <dbReference type="NCBI Taxonomy" id="559956"/>
    <lineage>
        <taxon>Bacteria</taxon>
        <taxon>Pseudomonadati</taxon>
        <taxon>Pseudomonadota</taxon>
        <taxon>Gammaproteobacteria</taxon>
        <taxon>Celerinatantimonadaceae</taxon>
        <taxon>Celerinatantimonas</taxon>
    </lineage>
</organism>
<dbReference type="EMBL" id="JBEQCT010000002">
    <property type="protein sequence ID" value="MFM2484613.1"/>
    <property type="molecule type" value="Genomic_DNA"/>
</dbReference>
<sequence length="179" mass="20167">MRDEKQINEKLDKLQVLSFVLEDESFGTEISCIQEVLEYRKVTAVPRTPDYMLGVINLRGQVVPVVDLRQVFAMNVIEPTVDSCIIIVKIPIEGEETSLGILADKVKEVVEFNVVEIKPPPRIGNKVDSQFISGMVQYNDEFIILLRLTRVFSNEQLHDVFDPAESLTKADDEAADSDA</sequence>
<dbReference type="Proteomes" id="UP001629953">
    <property type="component" value="Unassembled WGS sequence"/>
</dbReference>
<dbReference type="Pfam" id="PF01584">
    <property type="entry name" value="CheW"/>
    <property type="match status" value="1"/>
</dbReference>
<evidence type="ECO:0000313" key="2">
    <source>
        <dbReference type="EMBL" id="MFM2484613.1"/>
    </source>
</evidence>
<keyword evidence="3" id="KW-1185">Reference proteome</keyword>
<dbReference type="InterPro" id="IPR036061">
    <property type="entry name" value="CheW-like_dom_sf"/>
</dbReference>
<dbReference type="InterPro" id="IPR039315">
    <property type="entry name" value="CheW"/>
</dbReference>
<dbReference type="InterPro" id="IPR002545">
    <property type="entry name" value="CheW-lke_dom"/>
</dbReference>
<protein>
    <submittedName>
        <fullName evidence="2">Chemotaxis protein CheW</fullName>
    </submittedName>
</protein>
<dbReference type="PROSITE" id="PS50851">
    <property type="entry name" value="CHEW"/>
    <property type="match status" value="1"/>
</dbReference>
<dbReference type="RefSeq" id="WP_408622797.1">
    <property type="nucleotide sequence ID" value="NZ_JBEQCT010000002.1"/>
</dbReference>